<gene>
    <name evidence="1" type="ORF">F5148DRAFT_900019</name>
</gene>
<evidence type="ECO:0000313" key="1">
    <source>
        <dbReference type="EMBL" id="KAI9512402.1"/>
    </source>
</evidence>
<accession>A0ACC0UNI5</accession>
<sequence length="401" mass="43999">MPITDSRGTKRKHPFMSTDGDSVKLTGKLFHGLKEVKKAAKKAKAFETQKIVKRLKATRVPLVGKSSDKSVLEAELNALKAIDHDRIGTLALKSKLKKDKLLSSDPSMQSAVLKTFASDIVPTSEGVTAKMESRLLSSKILSKEVKMVILSLHSTLEPSGDSGDGVDEASTYTHDPHTIHPLVMANPPSAQQVAEDTAGDSDDDASNSSDSTRSDSSFQPSTFTRFPKSPATSDRANHSPLLSDDVSQTLGTGSVFLPTLSNGFIPGGSDTDWSDAEAKAVDPVRKNRRGQRARRAIWEKKYGKGAKHLQKREESSIARTPRKHFKEQKANLRPQLSVPSKRNSRAEKADHVSEKHISHQRKSRAVDDRPLHPSWVAKMRMKESASEAIVPSQGKRIKFDD</sequence>
<name>A0ACC0UNI5_9AGAM</name>
<protein>
    <submittedName>
        <fullName evidence="1">Bud-site selection protein</fullName>
    </submittedName>
</protein>
<dbReference type="EMBL" id="JAGFNK010000009">
    <property type="protein sequence ID" value="KAI9512402.1"/>
    <property type="molecule type" value="Genomic_DNA"/>
</dbReference>
<organism evidence="1 2">
    <name type="scientific">Russula earlei</name>
    <dbReference type="NCBI Taxonomy" id="71964"/>
    <lineage>
        <taxon>Eukaryota</taxon>
        <taxon>Fungi</taxon>
        <taxon>Dikarya</taxon>
        <taxon>Basidiomycota</taxon>
        <taxon>Agaricomycotina</taxon>
        <taxon>Agaricomycetes</taxon>
        <taxon>Russulales</taxon>
        <taxon>Russulaceae</taxon>
        <taxon>Russula</taxon>
    </lineage>
</organism>
<evidence type="ECO:0000313" key="2">
    <source>
        <dbReference type="Proteomes" id="UP001207468"/>
    </source>
</evidence>
<reference evidence="1" key="1">
    <citation type="submission" date="2021-03" db="EMBL/GenBank/DDBJ databases">
        <title>Evolutionary priming and transition to the ectomycorrhizal habit in an iconic lineage of mushroom-forming fungi: is preadaptation a requirement?</title>
        <authorList>
            <consortium name="DOE Joint Genome Institute"/>
            <person name="Looney B.P."/>
            <person name="Miyauchi S."/>
            <person name="Morin E."/>
            <person name="Drula E."/>
            <person name="Courty P.E."/>
            <person name="Chicoki N."/>
            <person name="Fauchery L."/>
            <person name="Kohler A."/>
            <person name="Kuo A."/>
            <person name="LaButti K."/>
            <person name="Pangilinan J."/>
            <person name="Lipzen A."/>
            <person name="Riley R."/>
            <person name="Andreopoulos W."/>
            <person name="He G."/>
            <person name="Johnson J."/>
            <person name="Barry K.W."/>
            <person name="Grigoriev I.V."/>
            <person name="Nagy L."/>
            <person name="Hibbett D."/>
            <person name="Henrissat B."/>
            <person name="Matheny P.B."/>
            <person name="Labbe J."/>
            <person name="Martin A.F."/>
        </authorList>
    </citation>
    <scope>NUCLEOTIDE SEQUENCE</scope>
    <source>
        <strain evidence="1">BPL698</strain>
    </source>
</reference>
<proteinExistence type="predicted"/>
<keyword evidence="2" id="KW-1185">Reference proteome</keyword>
<comment type="caution">
    <text evidence="1">The sequence shown here is derived from an EMBL/GenBank/DDBJ whole genome shotgun (WGS) entry which is preliminary data.</text>
</comment>
<dbReference type="Proteomes" id="UP001207468">
    <property type="component" value="Unassembled WGS sequence"/>
</dbReference>